<organism evidence="1 2">
    <name type="scientific">Panagrolaimus sp. PS1159</name>
    <dbReference type="NCBI Taxonomy" id="55785"/>
    <lineage>
        <taxon>Eukaryota</taxon>
        <taxon>Metazoa</taxon>
        <taxon>Ecdysozoa</taxon>
        <taxon>Nematoda</taxon>
        <taxon>Chromadorea</taxon>
        <taxon>Rhabditida</taxon>
        <taxon>Tylenchina</taxon>
        <taxon>Panagrolaimomorpha</taxon>
        <taxon>Panagrolaimoidea</taxon>
        <taxon>Panagrolaimidae</taxon>
        <taxon>Panagrolaimus</taxon>
    </lineage>
</organism>
<reference evidence="2" key="1">
    <citation type="submission" date="2022-11" db="UniProtKB">
        <authorList>
            <consortium name="WormBaseParasite"/>
        </authorList>
    </citation>
    <scope>IDENTIFICATION</scope>
</reference>
<proteinExistence type="predicted"/>
<protein>
    <submittedName>
        <fullName evidence="2">Uncharacterized protein</fullName>
    </submittedName>
</protein>
<evidence type="ECO:0000313" key="2">
    <source>
        <dbReference type="WBParaSite" id="PS1159_v2.g3338.t1"/>
    </source>
</evidence>
<dbReference type="Proteomes" id="UP000887580">
    <property type="component" value="Unplaced"/>
</dbReference>
<sequence>MQFKMLLIFFVLLCMISGVDGGFPAYVACMITCMSQNPPPIGGGPPICYAPPPASLPVCHGACSHLL</sequence>
<accession>A0AC35GAK2</accession>
<evidence type="ECO:0000313" key="1">
    <source>
        <dbReference type="Proteomes" id="UP000887580"/>
    </source>
</evidence>
<dbReference type="WBParaSite" id="PS1159_v2.g3338.t1">
    <property type="protein sequence ID" value="PS1159_v2.g3338.t1"/>
    <property type="gene ID" value="PS1159_v2.g3338"/>
</dbReference>
<name>A0AC35GAK2_9BILA</name>